<organism evidence="20 21">
    <name type="scientific">Trichoplax adhaerens</name>
    <name type="common">Trichoplax reptans</name>
    <dbReference type="NCBI Taxonomy" id="10228"/>
    <lineage>
        <taxon>Eukaryota</taxon>
        <taxon>Metazoa</taxon>
        <taxon>Placozoa</taxon>
        <taxon>Uniplacotomia</taxon>
        <taxon>Trichoplacea</taxon>
        <taxon>Trichoplacidae</taxon>
        <taxon>Trichoplax</taxon>
    </lineage>
</organism>
<dbReference type="FunFam" id="3.30.559.10:FF:000002">
    <property type="entry name" value="carnitine O-palmitoyltransferase 1, liver isoform"/>
    <property type="match status" value="1"/>
</dbReference>
<dbReference type="CTD" id="6753190"/>
<dbReference type="InParanoid" id="B3RV71"/>
<dbReference type="UniPathway" id="UPA00659"/>
<dbReference type="KEGG" id="tad:TRIADDRAFT_23733"/>
<gene>
    <name evidence="20" type="ORF">TRIADDRAFT_23733</name>
</gene>
<dbReference type="GO" id="GO:0015909">
    <property type="term" value="P:long-chain fatty acid transport"/>
    <property type="evidence" value="ECO:0007669"/>
    <property type="project" value="UniProtKB-ARBA"/>
</dbReference>
<dbReference type="HOGENOM" id="CLU_013513_2_1_1"/>
<dbReference type="OrthoDB" id="240216at2759"/>
<evidence type="ECO:0000256" key="1">
    <source>
        <dbReference type="ARBA" id="ARBA00004141"/>
    </source>
</evidence>
<dbReference type="FunFam" id="3.30.559.70:FF:000001">
    <property type="entry name" value="Carnitine O-palmitoyltransferase 1, liver isoform"/>
    <property type="match status" value="1"/>
</dbReference>
<evidence type="ECO:0000256" key="4">
    <source>
        <dbReference type="ARBA" id="ARBA00005232"/>
    </source>
</evidence>
<evidence type="ECO:0000256" key="13">
    <source>
        <dbReference type="ARBA" id="ARBA00023136"/>
    </source>
</evidence>
<accession>B3RV71</accession>
<dbReference type="Pfam" id="PF00755">
    <property type="entry name" value="Carn_acyltransf"/>
    <property type="match status" value="1"/>
</dbReference>
<evidence type="ECO:0000256" key="7">
    <source>
        <dbReference type="ARBA" id="ARBA00022679"/>
    </source>
</evidence>
<protein>
    <recommendedName>
        <fullName evidence="5">carnitine O-palmitoyltransferase</fullName>
        <ecNumber evidence="5">2.3.1.21</ecNumber>
    </recommendedName>
</protein>
<dbReference type="AlphaFoldDB" id="B3RV71"/>
<dbReference type="GO" id="GO:0009437">
    <property type="term" value="P:carnitine metabolic process"/>
    <property type="evidence" value="ECO:0000318"/>
    <property type="project" value="GO_Central"/>
</dbReference>
<dbReference type="GO" id="GO:0005739">
    <property type="term" value="C:mitochondrion"/>
    <property type="evidence" value="ECO:0000318"/>
    <property type="project" value="GO_Central"/>
</dbReference>
<dbReference type="OMA" id="KMDGTPT"/>
<evidence type="ECO:0000256" key="14">
    <source>
        <dbReference type="ARBA" id="ARBA00023315"/>
    </source>
</evidence>
<dbReference type="InterPro" id="IPR042231">
    <property type="entry name" value="Cho/carn_acyl_trans_2"/>
</dbReference>
<evidence type="ECO:0000256" key="10">
    <source>
        <dbReference type="ARBA" id="ARBA00022989"/>
    </source>
</evidence>
<feature type="active site" description="Proton acceptor" evidence="16">
    <location>
        <position position="471"/>
    </location>
</feature>
<name>B3RV71_TRIAD</name>
<dbReference type="InterPro" id="IPR000542">
    <property type="entry name" value="Carn_acyl_trans"/>
</dbReference>
<dbReference type="GO" id="GO:0031966">
    <property type="term" value="C:mitochondrial membrane"/>
    <property type="evidence" value="ECO:0007669"/>
    <property type="project" value="UniProtKB-SubCell"/>
</dbReference>
<keyword evidence="11" id="KW-0443">Lipid metabolism</keyword>
<dbReference type="GO" id="GO:0004095">
    <property type="term" value="F:carnitine O-palmitoyltransferase activity"/>
    <property type="evidence" value="ECO:0000318"/>
    <property type="project" value="GO_Central"/>
</dbReference>
<sequence>MAEARQAVAFQFTITSNGIFIDFNQVGINNAIQTVLHAIRLKWRNFRNSLHKSVFPNSAKSYLIIAMVLVLLRYLQFGPVKYLFQLEAYIPTQDPRITIATHVVILATVLWITLAYFKRYMLKVLLMYKGWIFESGGKISLQTKIWYGLINMLKWKGKLQLLSYQSSLPRLPVPSLESTTKRYLQSVRPLVNDEKYDRMAKLANEFQNGIGCKLQRYLVLYSWWASNYVSSWWENYVYLRSRESLLINSNYYMIDGATEETVTNRQAARAASITRSVIQYRQMIDDESLEPLILRDSIPMCCKQHLRQMNTARLPGKEFDKIAHYSSSISRHIAVLHKGRYYKLDLYRGPRWLKLVDLEKQFQRIIDDEEEPLPSELHLAALTAVDRTRWATIREEYFSNGINKQSLDVIEKSAFVLVLDDTEQFYQENDPSKFNSFCKACLCGNGYNRWFDKSMTAIIYANGRFGANLEHTFADAPIFGHLLEYLMTNDASPGRFKPDGHCDGESSVDNIGRPTRLKWDIPSKCCEEIEDCAQIAKSAISDLDLYVLDFTEYGKGYMKTCKVSPDGYMQMALQLTYYRLSRQFCLTYESSMTRLYREGRTETVRPVTTLSTEFVHTMCDKKKSSAEKRQALRNACENHAMLAKEAMLGYGIDRHLFCLYVVSKYLKLDSPFLKEVLSEPWRLSTSQTPHRQTKFCKDDDYDACAKKLSAGGGFGPVADDGYGVSYIFTGNRYVVIHITSKKSCRGTGSEKFAKMLRKSLLDMRKIFQDS</sequence>
<feature type="domain" description="Carnitine O-palmitoyltransferase N-terminal" evidence="19">
    <location>
        <begin position="1"/>
        <end position="47"/>
    </location>
</feature>
<dbReference type="GeneID" id="6753190"/>
<dbReference type="SUPFAM" id="SSF52777">
    <property type="entry name" value="CoA-dependent acyltransferases"/>
    <property type="match status" value="2"/>
</dbReference>
<evidence type="ECO:0000256" key="17">
    <source>
        <dbReference type="SAM" id="Phobius"/>
    </source>
</evidence>
<dbReference type="FunCoup" id="B3RV71">
    <property type="interactions" value="1387"/>
</dbReference>
<evidence type="ECO:0000256" key="12">
    <source>
        <dbReference type="ARBA" id="ARBA00023128"/>
    </source>
</evidence>
<evidence type="ECO:0000313" key="20">
    <source>
        <dbReference type="EMBL" id="EDV25450.1"/>
    </source>
</evidence>
<dbReference type="Gene3D" id="3.30.559.10">
    <property type="entry name" value="Chloramphenicol acetyltransferase-like domain"/>
    <property type="match status" value="1"/>
</dbReference>
<evidence type="ECO:0000256" key="5">
    <source>
        <dbReference type="ARBA" id="ARBA00013243"/>
    </source>
</evidence>
<evidence type="ECO:0000259" key="18">
    <source>
        <dbReference type="Pfam" id="PF00755"/>
    </source>
</evidence>
<dbReference type="Gene3D" id="3.30.559.70">
    <property type="entry name" value="Choline/Carnitine o-acyltransferase, domain 2"/>
    <property type="match status" value="1"/>
</dbReference>
<dbReference type="GO" id="GO:0006635">
    <property type="term" value="P:fatty acid beta-oxidation"/>
    <property type="evidence" value="ECO:0007669"/>
    <property type="project" value="UniProtKB-UniPathway"/>
</dbReference>
<keyword evidence="10 17" id="KW-1133">Transmembrane helix</keyword>
<comment type="catalytic activity">
    <reaction evidence="15">
        <text>(R)-carnitine + hexadecanoyl-CoA = O-hexadecanoyl-(R)-carnitine + CoA</text>
        <dbReference type="Rhea" id="RHEA:12661"/>
        <dbReference type="ChEBI" id="CHEBI:16347"/>
        <dbReference type="ChEBI" id="CHEBI:17490"/>
        <dbReference type="ChEBI" id="CHEBI:57287"/>
        <dbReference type="ChEBI" id="CHEBI:57379"/>
        <dbReference type="EC" id="2.3.1.21"/>
    </reaction>
    <physiologicalReaction direction="left-to-right" evidence="15">
        <dbReference type="Rhea" id="RHEA:12662"/>
    </physiologicalReaction>
</comment>
<keyword evidence="13 17" id="KW-0472">Membrane</keyword>
<dbReference type="GO" id="GO:0006631">
    <property type="term" value="P:fatty acid metabolic process"/>
    <property type="evidence" value="ECO:0000318"/>
    <property type="project" value="GO_Central"/>
</dbReference>
<evidence type="ECO:0000259" key="19">
    <source>
        <dbReference type="Pfam" id="PF16484"/>
    </source>
</evidence>
<comment type="pathway">
    <text evidence="3">Lipid metabolism; fatty acid beta-oxidation.</text>
</comment>
<dbReference type="InterPro" id="IPR032476">
    <property type="entry name" value="CPT_N"/>
</dbReference>
<feature type="domain" description="Choline/carnitine acyltransferase" evidence="18">
    <location>
        <begin position="171"/>
        <end position="758"/>
    </location>
</feature>
<keyword evidence="7" id="KW-0808">Transferase</keyword>
<feature type="transmembrane region" description="Helical" evidence="17">
    <location>
        <begin position="97"/>
        <end position="117"/>
    </location>
</feature>
<comment type="similarity">
    <text evidence="4">Belongs to the carnitine/choline acetyltransferase family.</text>
</comment>
<evidence type="ECO:0000256" key="15">
    <source>
        <dbReference type="ARBA" id="ARBA00048480"/>
    </source>
</evidence>
<comment type="subcellular location">
    <subcellularLocation>
        <location evidence="1">Membrane</location>
        <topology evidence="1">Multi-pass membrane protein</topology>
    </subcellularLocation>
    <subcellularLocation>
        <location evidence="2">Mitochondrion membrane</location>
    </subcellularLocation>
</comment>
<dbReference type="Pfam" id="PF16484">
    <property type="entry name" value="CPT_N"/>
    <property type="match status" value="1"/>
</dbReference>
<evidence type="ECO:0000256" key="6">
    <source>
        <dbReference type="ARBA" id="ARBA00022448"/>
    </source>
</evidence>
<keyword evidence="12" id="KW-0496">Mitochondrion</keyword>
<evidence type="ECO:0000256" key="16">
    <source>
        <dbReference type="PIRSR" id="PIRSR600542-1"/>
    </source>
</evidence>
<keyword evidence="6" id="KW-0813">Transport</keyword>
<dbReference type="RefSeq" id="XP_002111483.1">
    <property type="nucleotide sequence ID" value="XM_002111447.1"/>
</dbReference>
<reference evidence="20 21" key="1">
    <citation type="journal article" date="2008" name="Nature">
        <title>The Trichoplax genome and the nature of placozoans.</title>
        <authorList>
            <person name="Srivastava M."/>
            <person name="Begovic E."/>
            <person name="Chapman J."/>
            <person name="Putnam N.H."/>
            <person name="Hellsten U."/>
            <person name="Kawashima T."/>
            <person name="Kuo A."/>
            <person name="Mitros T."/>
            <person name="Salamov A."/>
            <person name="Carpenter M.L."/>
            <person name="Signorovitch A.Y."/>
            <person name="Moreno M.A."/>
            <person name="Kamm K."/>
            <person name="Grimwood J."/>
            <person name="Schmutz J."/>
            <person name="Shapiro H."/>
            <person name="Grigoriev I.V."/>
            <person name="Buss L.W."/>
            <person name="Schierwater B."/>
            <person name="Dellaporta S.L."/>
            <person name="Rokhsar D.S."/>
        </authorList>
    </citation>
    <scope>NUCLEOTIDE SEQUENCE [LARGE SCALE GENOMIC DNA]</scope>
    <source>
        <strain evidence="20 21">Grell-BS-1999</strain>
    </source>
</reference>
<keyword evidence="21" id="KW-1185">Reference proteome</keyword>
<evidence type="ECO:0000256" key="8">
    <source>
        <dbReference type="ARBA" id="ARBA00022692"/>
    </source>
</evidence>
<dbReference type="EC" id="2.3.1.21" evidence="5"/>
<evidence type="ECO:0000313" key="21">
    <source>
        <dbReference type="Proteomes" id="UP000009022"/>
    </source>
</evidence>
<dbReference type="InterPro" id="IPR039551">
    <property type="entry name" value="Cho/carn_acyl_trans"/>
</dbReference>
<dbReference type="PANTHER" id="PTHR22589">
    <property type="entry name" value="CARNITINE O-ACYLTRANSFERASE"/>
    <property type="match status" value="1"/>
</dbReference>
<evidence type="ECO:0000256" key="11">
    <source>
        <dbReference type="ARBA" id="ARBA00023098"/>
    </source>
</evidence>
<keyword evidence="8 17" id="KW-0812">Transmembrane</keyword>
<keyword evidence="14" id="KW-0012">Acyltransferase</keyword>
<dbReference type="PANTHER" id="PTHR22589:SF31">
    <property type="entry name" value="CARNITINE O-PALMITOYLTRANSFERASE"/>
    <property type="match status" value="1"/>
</dbReference>
<dbReference type="Proteomes" id="UP000009022">
    <property type="component" value="Unassembled WGS sequence"/>
</dbReference>
<dbReference type="EMBL" id="DS985244">
    <property type="protein sequence ID" value="EDV25450.1"/>
    <property type="molecule type" value="Genomic_DNA"/>
</dbReference>
<proteinExistence type="inferred from homology"/>
<evidence type="ECO:0000256" key="3">
    <source>
        <dbReference type="ARBA" id="ARBA00005005"/>
    </source>
</evidence>
<evidence type="ECO:0000256" key="2">
    <source>
        <dbReference type="ARBA" id="ARBA00004325"/>
    </source>
</evidence>
<evidence type="ECO:0000256" key="9">
    <source>
        <dbReference type="ARBA" id="ARBA00022832"/>
    </source>
</evidence>
<keyword evidence="9" id="KW-0276">Fatty acid metabolism</keyword>
<dbReference type="eggNOG" id="KOG3716">
    <property type="taxonomic scope" value="Eukaryota"/>
</dbReference>
<dbReference type="Gene3D" id="6.10.250.1760">
    <property type="match status" value="1"/>
</dbReference>
<feature type="transmembrane region" description="Helical" evidence="17">
    <location>
        <begin position="59"/>
        <end position="77"/>
    </location>
</feature>
<dbReference type="InterPro" id="IPR023213">
    <property type="entry name" value="CAT-like_dom_sf"/>
</dbReference>
<dbReference type="PhylomeDB" id="B3RV71"/>
<dbReference type="STRING" id="10228.B3RV71"/>